<evidence type="ECO:0000313" key="3">
    <source>
        <dbReference type="EMBL" id="REI43165.1"/>
    </source>
</evidence>
<accession>A0ABX9KKT2</accession>
<dbReference type="NCBIfam" id="NF040740">
    <property type="entry name" value="ornith_Ord"/>
    <property type="match status" value="1"/>
</dbReference>
<feature type="domain" description="2,4-diaminopentanoate dehydrogenase C-terminal" evidence="2">
    <location>
        <begin position="144"/>
        <end position="348"/>
    </location>
</feature>
<reference evidence="3 4" key="1">
    <citation type="submission" date="2018-08" db="EMBL/GenBank/DDBJ databases">
        <title>Draft genome sequence of Psychrilyobacter sp. strain SD5 isolated from Black Sea water.</title>
        <authorList>
            <person name="Yadav S."/>
            <person name="Villanueva L."/>
            <person name="Damste J.S.S."/>
        </authorList>
    </citation>
    <scope>NUCLEOTIDE SEQUENCE [LARGE SCALE GENOMIC DNA]</scope>
    <source>
        <strain evidence="3 4">SD5</strain>
    </source>
</reference>
<sequence length="352" mass="38130">MRNIKVAIWGFGAMGSGMAKALLNKKGIEIVGVCDLHPDRVDREMHEVLGVNRGDRAPVYINGNIDEVLKEKSCDVCLCATDSFVKKAFPRLKLVLEKKINVISTAEEMAYPKAQSPEEALELDRIAKENGVSILGTGINPGLMMDLLVLTLTGAMTDLTHIKSERINSLSPFGHAVMEEQGVGLSKEDFIEQDKAGTLAGHVGFEESVNMMTDAVGWKLDGPLKTSMAPIVTDVPRETQYIKVDAGYVAGCSMLGDGYVEGEKKVEMVHPQQIEPQLGGVETGDYITLAGTPNISMAITPEIDGGIGTIAMCINMIPQIINSRPGLKTMIDLPVPRCIVGDYRDMIEVELN</sequence>
<feature type="domain" description="Gfo/Idh/MocA-like oxidoreductase N-terminal" evidence="1">
    <location>
        <begin position="4"/>
        <end position="133"/>
    </location>
</feature>
<dbReference type="Proteomes" id="UP000263486">
    <property type="component" value="Unassembled WGS sequence"/>
</dbReference>
<proteinExistence type="predicted"/>
<dbReference type="Gene3D" id="3.40.50.720">
    <property type="entry name" value="NAD(P)-binding Rossmann-like Domain"/>
    <property type="match status" value="1"/>
</dbReference>
<dbReference type="InterPro" id="IPR000683">
    <property type="entry name" value="Gfo/Idh/MocA-like_OxRdtase_N"/>
</dbReference>
<protein>
    <submittedName>
        <fullName evidence="3">NADP-binding protein</fullName>
    </submittedName>
</protein>
<name>A0ABX9KKT2_9FUSO</name>
<dbReference type="SUPFAM" id="SSF51735">
    <property type="entry name" value="NAD(P)-binding Rossmann-fold domains"/>
    <property type="match status" value="1"/>
</dbReference>
<gene>
    <name evidence="3" type="ORF">DYH56_00495</name>
</gene>
<dbReference type="RefSeq" id="WP_114640885.1">
    <property type="nucleotide sequence ID" value="NZ_JAACIO010000001.1"/>
</dbReference>
<organism evidence="3 4">
    <name type="scientific">Psychrilyobacter piezotolerans</name>
    <dbReference type="NCBI Taxonomy" id="2293438"/>
    <lineage>
        <taxon>Bacteria</taxon>
        <taxon>Fusobacteriati</taxon>
        <taxon>Fusobacteriota</taxon>
        <taxon>Fusobacteriia</taxon>
        <taxon>Fusobacteriales</taxon>
        <taxon>Fusobacteriaceae</taxon>
        <taxon>Psychrilyobacter</taxon>
    </lineage>
</organism>
<dbReference type="Pfam" id="PF19328">
    <property type="entry name" value="DAP_DH_C"/>
    <property type="match status" value="1"/>
</dbReference>
<evidence type="ECO:0000259" key="1">
    <source>
        <dbReference type="Pfam" id="PF01408"/>
    </source>
</evidence>
<dbReference type="InterPro" id="IPR036291">
    <property type="entry name" value="NAD(P)-bd_dom_sf"/>
</dbReference>
<comment type="caution">
    <text evidence="3">The sequence shown here is derived from an EMBL/GenBank/DDBJ whole genome shotgun (WGS) entry which is preliminary data.</text>
</comment>
<dbReference type="InterPro" id="IPR045760">
    <property type="entry name" value="DAP_DH_C"/>
</dbReference>
<evidence type="ECO:0000259" key="2">
    <source>
        <dbReference type="Pfam" id="PF19328"/>
    </source>
</evidence>
<dbReference type="Pfam" id="PF01408">
    <property type="entry name" value="GFO_IDH_MocA"/>
    <property type="match status" value="1"/>
</dbReference>
<evidence type="ECO:0000313" key="4">
    <source>
        <dbReference type="Proteomes" id="UP000263486"/>
    </source>
</evidence>
<dbReference type="CDD" id="cd24146">
    <property type="entry name" value="nat-AmDH_N_like"/>
    <property type="match status" value="1"/>
</dbReference>
<keyword evidence="4" id="KW-1185">Reference proteome</keyword>
<dbReference type="EMBL" id="QUAJ01000001">
    <property type="protein sequence ID" value="REI43165.1"/>
    <property type="molecule type" value="Genomic_DNA"/>
</dbReference>